<reference evidence="1" key="1">
    <citation type="submission" date="2016-07" db="EMBL/GenBank/DDBJ databases">
        <authorList>
            <person name="Bretaudeau A."/>
        </authorList>
    </citation>
    <scope>NUCLEOTIDE SEQUENCE</scope>
    <source>
        <strain evidence="1">Rice</strain>
        <tissue evidence="1">Whole body</tissue>
    </source>
</reference>
<accession>A0A2H1WFA9</accession>
<evidence type="ECO:0000313" key="1">
    <source>
        <dbReference type="EMBL" id="SOQ51768.1"/>
    </source>
</evidence>
<organism evidence="1">
    <name type="scientific">Spodoptera frugiperda</name>
    <name type="common">Fall armyworm</name>
    <dbReference type="NCBI Taxonomy" id="7108"/>
    <lineage>
        <taxon>Eukaryota</taxon>
        <taxon>Metazoa</taxon>
        <taxon>Ecdysozoa</taxon>
        <taxon>Arthropoda</taxon>
        <taxon>Hexapoda</taxon>
        <taxon>Insecta</taxon>
        <taxon>Pterygota</taxon>
        <taxon>Neoptera</taxon>
        <taxon>Endopterygota</taxon>
        <taxon>Lepidoptera</taxon>
        <taxon>Glossata</taxon>
        <taxon>Ditrysia</taxon>
        <taxon>Noctuoidea</taxon>
        <taxon>Noctuidae</taxon>
        <taxon>Amphipyrinae</taxon>
        <taxon>Spodoptera</taxon>
    </lineage>
</organism>
<sequence length="245" mass="27040">MGFYVWSPRFIFVTVPKFHKKGDNHPLTSPTLGEARGSVRLLLTKNHPVPSPAFRAGAPTEHIVMGGNARRVWESHASARMGRLERSDTTASQETDVKQRLRCVSVSEVTGGPITPLRLGRGPIFPIPDSPSLPHYRYCHIQVHMHMTPRPEIPTCGSHKELLRAGIEPSKHCTTASCPVNQSGLNLMSAPGKDLIRSYGLSVPVGTGWFLVSKSLAFPLSSPMTKEKVRNKMAQLKHKRGKSRN</sequence>
<dbReference type="AlphaFoldDB" id="A0A2H1WFA9"/>
<protein>
    <submittedName>
        <fullName evidence="1">SFRICE_002493</fullName>
    </submittedName>
</protein>
<gene>
    <name evidence="1" type="ORF">SFRICE_002493</name>
</gene>
<dbReference type="EMBL" id="ODYU01008301">
    <property type="protein sequence ID" value="SOQ51768.1"/>
    <property type="molecule type" value="Genomic_DNA"/>
</dbReference>
<proteinExistence type="predicted"/>
<name>A0A2H1WFA9_SPOFR</name>